<dbReference type="InterPro" id="IPR005026">
    <property type="entry name" value="SAPAP"/>
</dbReference>
<reference evidence="2" key="3">
    <citation type="submission" date="2019-06" db="EMBL/GenBank/DDBJ databases">
        <authorList>
            <person name="Poynton C."/>
            <person name="Hasenbein S."/>
            <person name="Benoit J.B."/>
            <person name="Sepulveda M.S."/>
            <person name="Poelchau M.F."/>
            <person name="Murali S.C."/>
            <person name="Chen S."/>
            <person name="Glastad K.M."/>
            <person name="Werren J.H."/>
            <person name="Vineis J.H."/>
            <person name="Bowen J.L."/>
            <person name="Friedrich M."/>
            <person name="Jones J."/>
            <person name="Robertson H.M."/>
            <person name="Feyereisen R."/>
            <person name="Mechler-Hickson A."/>
            <person name="Mathers N."/>
            <person name="Lee C.E."/>
            <person name="Colbourne J.K."/>
            <person name="Biales A."/>
            <person name="Johnston J.S."/>
            <person name="Wellborn G.A."/>
            <person name="Rosendale A.J."/>
            <person name="Cridge A.G."/>
            <person name="Munoz-Torres M.C."/>
            <person name="Bain P.A."/>
            <person name="Manny A.R."/>
            <person name="Major K.M."/>
            <person name="Lambert F.N."/>
            <person name="Vulpe C.D."/>
            <person name="Tuck P."/>
            <person name="Blalock B.J."/>
            <person name="Lin Y.-Y."/>
            <person name="Smith M.E."/>
            <person name="Ochoa-Acuna H."/>
            <person name="Chen M.-J.M."/>
            <person name="Childers C.P."/>
            <person name="Qu J."/>
            <person name="Dugan S."/>
            <person name="Lee S.L."/>
            <person name="Chao H."/>
            <person name="Dinh H."/>
            <person name="Han Y."/>
            <person name="Doddapaneni H."/>
            <person name="Worley K.C."/>
            <person name="Muzny D.M."/>
            <person name="Gibbs R.A."/>
            <person name="Richards S."/>
        </authorList>
    </citation>
    <scope>NUCLEOTIDE SEQUENCE</scope>
    <source>
        <strain evidence="2">HAZT.00-mixed</strain>
        <tissue evidence="2">Whole organism</tissue>
    </source>
</reference>
<gene>
    <name evidence="2" type="ORF">HAZT_HAZT012022</name>
</gene>
<dbReference type="GO" id="GO:0007059">
    <property type="term" value="P:chromosome segregation"/>
    <property type="evidence" value="ECO:0007669"/>
    <property type="project" value="TreeGrafter"/>
</dbReference>
<organism evidence="2">
    <name type="scientific">Hyalella azteca</name>
    <name type="common">Amphipod</name>
    <dbReference type="NCBI Taxonomy" id="294128"/>
    <lineage>
        <taxon>Eukaryota</taxon>
        <taxon>Metazoa</taxon>
        <taxon>Ecdysozoa</taxon>
        <taxon>Arthropoda</taxon>
        <taxon>Crustacea</taxon>
        <taxon>Multicrustacea</taxon>
        <taxon>Malacostraca</taxon>
        <taxon>Eumalacostraca</taxon>
        <taxon>Peracarida</taxon>
        <taxon>Amphipoda</taxon>
        <taxon>Senticaudata</taxon>
        <taxon>Talitrida</taxon>
        <taxon>Talitroidea</taxon>
        <taxon>Hyalellidae</taxon>
        <taxon>Hyalella</taxon>
    </lineage>
</organism>
<dbReference type="GO" id="GO:0005634">
    <property type="term" value="C:nucleus"/>
    <property type="evidence" value="ECO:0007669"/>
    <property type="project" value="TreeGrafter"/>
</dbReference>
<dbReference type="GO" id="GO:0051642">
    <property type="term" value="P:centrosome localization"/>
    <property type="evidence" value="ECO:0007669"/>
    <property type="project" value="TreeGrafter"/>
</dbReference>
<name>A0A6A0H6H1_HYAAZ</name>
<dbReference type="GO" id="GO:0023052">
    <property type="term" value="P:signaling"/>
    <property type="evidence" value="ECO:0007669"/>
    <property type="project" value="InterPro"/>
</dbReference>
<accession>A0A6A0H6H1</accession>
<dbReference type="OrthoDB" id="10023951at2759"/>
<comment type="caution">
    <text evidence="2">The sequence shown here is derived from an EMBL/GenBank/DDBJ whole genome shotgun (WGS) entry which is preliminary data.</text>
</comment>
<evidence type="ECO:0000313" key="2">
    <source>
        <dbReference type="EMBL" id="KAA0199411.1"/>
    </source>
</evidence>
<dbReference type="GO" id="GO:0031616">
    <property type="term" value="C:spindle pole centrosome"/>
    <property type="evidence" value="ECO:0007669"/>
    <property type="project" value="TreeGrafter"/>
</dbReference>
<dbReference type="GO" id="GO:0051382">
    <property type="term" value="P:kinetochore assembly"/>
    <property type="evidence" value="ECO:0007669"/>
    <property type="project" value="TreeGrafter"/>
</dbReference>
<dbReference type="PANTHER" id="PTHR12353">
    <property type="entry name" value="DISKS LARGE-ASSOCIATED PROTEIN DAP SAP90/PSD-95-ASSOCIATED PROTEIN"/>
    <property type="match status" value="1"/>
</dbReference>
<evidence type="ECO:0000256" key="1">
    <source>
        <dbReference type="ARBA" id="ARBA00008839"/>
    </source>
</evidence>
<comment type="similarity">
    <text evidence="1">Belongs to the SAPAP family.</text>
</comment>
<dbReference type="GO" id="GO:0005737">
    <property type="term" value="C:cytoplasm"/>
    <property type="evidence" value="ECO:0007669"/>
    <property type="project" value="TreeGrafter"/>
</dbReference>
<dbReference type="AlphaFoldDB" id="A0A6A0H6H1"/>
<dbReference type="EMBL" id="JQDR03006945">
    <property type="protein sequence ID" value="KAA0199411.1"/>
    <property type="molecule type" value="Genomic_DNA"/>
</dbReference>
<dbReference type="GO" id="GO:0007052">
    <property type="term" value="P:mitotic spindle organization"/>
    <property type="evidence" value="ECO:0007669"/>
    <property type="project" value="TreeGrafter"/>
</dbReference>
<dbReference type="GO" id="GO:0007346">
    <property type="term" value="P:regulation of mitotic cell cycle"/>
    <property type="evidence" value="ECO:0007669"/>
    <property type="project" value="TreeGrafter"/>
</dbReference>
<dbReference type="PANTHER" id="PTHR12353:SF1">
    <property type="entry name" value="DISKS LARGE-ASSOCIATED PROTEIN 5"/>
    <property type="match status" value="1"/>
</dbReference>
<dbReference type="Proteomes" id="UP000711488">
    <property type="component" value="Unassembled WGS sequence"/>
</dbReference>
<dbReference type="Pfam" id="PF03359">
    <property type="entry name" value="GKAP"/>
    <property type="match status" value="1"/>
</dbReference>
<proteinExistence type="inferred from homology"/>
<reference evidence="2" key="2">
    <citation type="journal article" date="2018" name="Environ. Sci. Technol.">
        <title>The Toxicogenome of Hyalella azteca: A Model for Sediment Ecotoxicology and Evolutionary Toxicology.</title>
        <authorList>
            <person name="Poynton H.C."/>
            <person name="Hasenbein S."/>
            <person name="Benoit J.B."/>
            <person name="Sepulveda M.S."/>
            <person name="Poelchau M.F."/>
            <person name="Hughes D.S.T."/>
            <person name="Murali S.C."/>
            <person name="Chen S."/>
            <person name="Glastad K.M."/>
            <person name="Goodisman M.A.D."/>
            <person name="Werren J.H."/>
            <person name="Vineis J.H."/>
            <person name="Bowen J.L."/>
            <person name="Friedrich M."/>
            <person name="Jones J."/>
            <person name="Robertson H.M."/>
            <person name="Feyereisen R."/>
            <person name="Mechler-Hickson A."/>
            <person name="Mathers N."/>
            <person name="Lee C.E."/>
            <person name="Colbourne J.K."/>
            <person name="Biales A."/>
            <person name="Johnston J.S."/>
            <person name="Wellborn G.A."/>
            <person name="Rosendale A.J."/>
            <person name="Cridge A.G."/>
            <person name="Munoz-Torres M.C."/>
            <person name="Bain P.A."/>
            <person name="Manny A.R."/>
            <person name="Major K.M."/>
            <person name="Lambert F.N."/>
            <person name="Vulpe C.D."/>
            <person name="Tuck P."/>
            <person name="Blalock B.J."/>
            <person name="Lin Y.Y."/>
            <person name="Smith M.E."/>
            <person name="Ochoa-Acuna H."/>
            <person name="Chen M.M."/>
            <person name="Childers C.P."/>
            <person name="Qu J."/>
            <person name="Dugan S."/>
            <person name="Lee S.L."/>
            <person name="Chao H."/>
            <person name="Dinh H."/>
            <person name="Han Y."/>
            <person name="Doddapaneni H."/>
            <person name="Worley K.C."/>
            <person name="Muzny D.M."/>
            <person name="Gibbs R.A."/>
            <person name="Richards S."/>
        </authorList>
    </citation>
    <scope>NUCLEOTIDE SEQUENCE</scope>
    <source>
        <strain evidence="2">HAZT.00-mixed</strain>
        <tissue evidence="2">Whole organism</tissue>
    </source>
</reference>
<sequence length="241" mass="27449">MTSDLTSVGDFRTIVARVSDQLTSLCQKWRQEISSDAKLTVHLISDDVLGDINVAIGQAELLKKERFKQFVGLIDACEFKRGEKETTIQDLQGFWDIIYFQVDDILQKFSALQKLKANKWIEIPKNVAKPVPSKNNLVKSRPPTGKIRTASSLSLKAHIMAARSRMNQLSLSSQKKSKDLLIPEINTFDAGFFKVLSSSLLKERIKRTPVTHKDYSPCMRITRSMKKMRFASAQKLYSEFF</sequence>
<reference evidence="2" key="1">
    <citation type="submission" date="2014-08" db="EMBL/GenBank/DDBJ databases">
        <authorList>
            <person name="Murali S."/>
            <person name="Richards S."/>
            <person name="Bandaranaike D."/>
            <person name="Bellair M."/>
            <person name="Blankenburg K."/>
            <person name="Chao H."/>
            <person name="Dinh H."/>
            <person name="Doddapaneni H."/>
            <person name="Dugan-Rocha S."/>
            <person name="Elkadiri S."/>
            <person name="Gnanaolivu R."/>
            <person name="Hughes D."/>
            <person name="Lee S."/>
            <person name="Li M."/>
            <person name="Ming W."/>
            <person name="Munidasa M."/>
            <person name="Muniz J."/>
            <person name="Nguyen L."/>
            <person name="Osuji N."/>
            <person name="Pu L.-L."/>
            <person name="Puazo M."/>
            <person name="Skinner E."/>
            <person name="Qu C."/>
            <person name="Quiroz J."/>
            <person name="Raj R."/>
            <person name="Weissenberger G."/>
            <person name="Xin Y."/>
            <person name="Zou X."/>
            <person name="Han Y."/>
            <person name="Worley K."/>
            <person name="Muzny D."/>
            <person name="Gibbs R."/>
        </authorList>
    </citation>
    <scope>NUCLEOTIDE SEQUENCE</scope>
    <source>
        <strain evidence="2">HAZT.00-mixed</strain>
        <tissue evidence="2">Whole organism</tissue>
    </source>
</reference>
<dbReference type="GO" id="GO:0008017">
    <property type="term" value="F:microtubule binding"/>
    <property type="evidence" value="ECO:0007669"/>
    <property type="project" value="TreeGrafter"/>
</dbReference>
<protein>
    <submittedName>
        <fullName evidence="2">Uncharacterized protein</fullName>
    </submittedName>
</protein>